<evidence type="ECO:0000313" key="1">
    <source>
        <dbReference type="EMBL" id="APC40580.1"/>
    </source>
</evidence>
<organism evidence="1 2">
    <name type="scientific">Clostridium estertheticum subsp. estertheticum</name>
    <dbReference type="NCBI Taxonomy" id="1552"/>
    <lineage>
        <taxon>Bacteria</taxon>
        <taxon>Bacillati</taxon>
        <taxon>Bacillota</taxon>
        <taxon>Clostridia</taxon>
        <taxon>Eubacteriales</taxon>
        <taxon>Clostridiaceae</taxon>
        <taxon>Clostridium</taxon>
    </lineage>
</organism>
<accession>A0A1J0GGR2</accession>
<reference evidence="2" key="1">
    <citation type="journal article" date="2016" name="Front. Microbiol.">
        <title>Complete Genome Sequence of Clostridium estertheticum DSM 8809, a Microbe Identified in Spoiled Vacuum Packed Beef.</title>
        <authorList>
            <person name="Yu Z."/>
            <person name="Gunn L."/>
            <person name="Brennan E."/>
            <person name="Reid R."/>
            <person name="Wall P.G."/>
            <person name="Gaora O.P."/>
            <person name="Hurley D."/>
            <person name="Bolton D."/>
            <person name="Fanning S."/>
        </authorList>
    </citation>
    <scope>NUCLEOTIDE SEQUENCE [LARGE SCALE GENOMIC DNA]</scope>
    <source>
        <strain evidence="2">DSM 8809</strain>
    </source>
</reference>
<dbReference type="RefSeq" id="WP_071612869.1">
    <property type="nucleotide sequence ID" value="NZ_CP015756.1"/>
</dbReference>
<dbReference type="KEGG" id="ceu:A7L45_11115"/>
<name>A0A1J0GGR2_9CLOT</name>
<evidence type="ECO:0000313" key="2">
    <source>
        <dbReference type="Proteomes" id="UP000182569"/>
    </source>
</evidence>
<dbReference type="AlphaFoldDB" id="A0A1J0GGR2"/>
<dbReference type="EMBL" id="CP015756">
    <property type="protein sequence ID" value="APC40580.1"/>
    <property type="molecule type" value="Genomic_DNA"/>
</dbReference>
<dbReference type="OrthoDB" id="2232046at2"/>
<gene>
    <name evidence="1" type="ORF">A7L45_11115</name>
</gene>
<dbReference type="InterPro" id="IPR016024">
    <property type="entry name" value="ARM-type_fold"/>
</dbReference>
<dbReference type="Pfam" id="PF15573">
    <property type="entry name" value="Imm47"/>
    <property type="match status" value="1"/>
</dbReference>
<sequence length="265" mass="30965">MDDKDNIMCRGIWYGDTPNDISKEELWYKINNEKDERKKLLIIIDLLKLGDFSAKQLLIEIMNTSNDDGVINLCIRVFCSIAEHNDILKNDNLKMLSESDDDAVNVFATYSKQALSYEVVPYLLVLLEEWEDTNVETTIRDALYYILDYQESTSESASVDEIGEFYINKRDELDIEKYYYKGELAFPGVLTKILLDASIISRKYGKELKEITIPTMLSIWSGIECPVQYYTIVDDEIMRKVFDYVKQLSKMNWEKGCKYFYGHKI</sequence>
<dbReference type="InterPro" id="IPR029076">
    <property type="entry name" value="Imm47"/>
</dbReference>
<protein>
    <submittedName>
        <fullName evidence="1">Uncharacterized protein</fullName>
    </submittedName>
</protein>
<dbReference type="Proteomes" id="UP000182569">
    <property type="component" value="Chromosome"/>
</dbReference>
<proteinExistence type="predicted"/>
<keyword evidence="2" id="KW-1185">Reference proteome</keyword>
<dbReference type="STRING" id="1552.A7L45_11115"/>
<dbReference type="SUPFAM" id="SSF48371">
    <property type="entry name" value="ARM repeat"/>
    <property type="match status" value="1"/>
</dbReference>